<dbReference type="RefSeq" id="WP_210318879.1">
    <property type="nucleotide sequence ID" value="NZ_JACHBI010000006.1"/>
</dbReference>
<protein>
    <submittedName>
        <fullName evidence="1">Putative transcriptional regulator</fullName>
    </submittedName>
</protein>
<reference evidence="1 2" key="1">
    <citation type="submission" date="2020-08" db="EMBL/GenBank/DDBJ databases">
        <title>Genomic Encyclopedia of Type Strains, Phase IV (KMG-V): Genome sequencing to study the core and pangenomes of soil and plant-associated prokaryotes.</title>
        <authorList>
            <person name="Whitman W."/>
        </authorList>
    </citation>
    <scope>NUCLEOTIDE SEQUENCE [LARGE SCALE GENOMIC DNA]</scope>
    <source>
        <strain evidence="1 2">SEMIA 4064</strain>
    </source>
</reference>
<dbReference type="Gene3D" id="6.20.450.20">
    <property type="match status" value="1"/>
</dbReference>
<keyword evidence="2" id="KW-1185">Reference proteome</keyword>
<dbReference type="AlphaFoldDB" id="A0A7W8XTA9"/>
<evidence type="ECO:0000313" key="1">
    <source>
        <dbReference type="EMBL" id="MBB5574995.1"/>
    </source>
</evidence>
<name>A0A7W8XTA9_9HYPH</name>
<accession>A0A7W8XTA9</accession>
<organism evidence="1 2">
    <name type="scientific">Rhizobium paranaense</name>
    <dbReference type="NCBI Taxonomy" id="1650438"/>
    <lineage>
        <taxon>Bacteria</taxon>
        <taxon>Pseudomonadati</taxon>
        <taxon>Pseudomonadota</taxon>
        <taxon>Alphaproteobacteria</taxon>
        <taxon>Hyphomicrobiales</taxon>
        <taxon>Rhizobiaceae</taxon>
        <taxon>Rhizobium/Agrobacterium group</taxon>
        <taxon>Rhizobium</taxon>
    </lineage>
</organism>
<proteinExistence type="predicted"/>
<gene>
    <name evidence="1" type="ORF">GGD50_003624</name>
</gene>
<evidence type="ECO:0000313" key="2">
    <source>
        <dbReference type="Proteomes" id="UP000549882"/>
    </source>
</evidence>
<comment type="caution">
    <text evidence="1">The sequence shown here is derived from an EMBL/GenBank/DDBJ whole genome shotgun (WGS) entry which is preliminary data.</text>
</comment>
<sequence>MSTKAVFTMKLEPELRDTFMAEAAADDRPAAQVLRELMREYINRRQQARQYDDYLRRKVEIAREQRNAGMHVSNEDVEAEATARRTELRRRIDEADL</sequence>
<dbReference type="EMBL" id="JACHBI010000006">
    <property type="protein sequence ID" value="MBB5574995.1"/>
    <property type="molecule type" value="Genomic_DNA"/>
</dbReference>
<dbReference type="Proteomes" id="UP000549882">
    <property type="component" value="Unassembled WGS sequence"/>
</dbReference>